<dbReference type="RefSeq" id="WP_172186657.1">
    <property type="nucleotide sequence ID" value="NZ_CAWPPK010000146.1"/>
</dbReference>
<dbReference type="Proteomes" id="UP000702425">
    <property type="component" value="Unassembled WGS sequence"/>
</dbReference>
<comment type="caution">
    <text evidence="1">The sequence shown here is derived from an EMBL/GenBank/DDBJ whole genome shotgun (WGS) entry which is preliminary data.</text>
</comment>
<keyword evidence="2" id="KW-1185">Reference proteome</keyword>
<proteinExistence type="predicted"/>
<accession>A0ABX2CWA9</accession>
<organism evidence="1 2">
    <name type="scientific">Microcoleus asticus IPMA8</name>
    <dbReference type="NCBI Taxonomy" id="2563858"/>
    <lineage>
        <taxon>Bacteria</taxon>
        <taxon>Bacillati</taxon>
        <taxon>Cyanobacteriota</taxon>
        <taxon>Cyanophyceae</taxon>
        <taxon>Oscillatoriophycideae</taxon>
        <taxon>Oscillatoriales</taxon>
        <taxon>Microcoleaceae</taxon>
        <taxon>Microcoleus</taxon>
        <taxon>Microcoleus asticus</taxon>
    </lineage>
</organism>
<gene>
    <name evidence="1" type="ORF">E5S67_01745</name>
</gene>
<evidence type="ECO:0000313" key="1">
    <source>
        <dbReference type="EMBL" id="NQE34022.1"/>
    </source>
</evidence>
<name>A0ABX2CWA9_9CYAN</name>
<sequence length="263" mass="30749">MPATILSVSQAIAALRHSYPVTKPLEAIEFLRQTLNSAQLLNLYQHFFSTEFATSTSSIYSATPDNHSPRELEFFRLLDETELIPISPWQLEIAQEERLDQLLIESWGLDWLSYEDIDSLAPEWQILLSLSSEGLNWLTENEMKDWYEQEFEVSFSQILPPDRINHQQFQQFCSLAEFPVKGMPIVLSFLNYSTGNIWLDGCAQHEYQFGEWTVENLIFLSEQWQSAKELITQAQQVIDWLATDRHRHFQQILELWNKSTLSI</sequence>
<protein>
    <submittedName>
        <fullName evidence="1">Uncharacterized protein</fullName>
    </submittedName>
</protein>
<dbReference type="EMBL" id="SRRZ01000023">
    <property type="protein sequence ID" value="NQE34022.1"/>
    <property type="molecule type" value="Genomic_DNA"/>
</dbReference>
<evidence type="ECO:0000313" key="2">
    <source>
        <dbReference type="Proteomes" id="UP000702425"/>
    </source>
</evidence>
<reference evidence="1 2" key="1">
    <citation type="journal article" date="2020" name="Sci. Rep.">
        <title>A novel cyanobacterial geosmin producer, revising GeoA distribution and dispersion patterns in Bacteria.</title>
        <authorList>
            <person name="Churro C."/>
            <person name="Semedo-Aguiar A.P."/>
            <person name="Silva A.D."/>
            <person name="Pereira-Leal J.B."/>
            <person name="Leite R.B."/>
        </authorList>
    </citation>
    <scope>NUCLEOTIDE SEQUENCE [LARGE SCALE GENOMIC DNA]</scope>
    <source>
        <strain evidence="1 2">IPMA8</strain>
    </source>
</reference>